<dbReference type="AlphaFoldDB" id="A0A9D4CNF5"/>
<comment type="caution">
    <text evidence="2">The sequence shown here is derived from an EMBL/GenBank/DDBJ whole genome shotgun (WGS) entry which is preliminary data.</text>
</comment>
<reference evidence="2" key="2">
    <citation type="submission" date="2020-11" db="EMBL/GenBank/DDBJ databases">
        <authorList>
            <person name="McCartney M.A."/>
            <person name="Auch B."/>
            <person name="Kono T."/>
            <person name="Mallez S."/>
            <person name="Becker A."/>
            <person name="Gohl D.M."/>
            <person name="Silverstein K.A.T."/>
            <person name="Koren S."/>
            <person name="Bechman K.B."/>
            <person name="Herman A."/>
            <person name="Abrahante J.E."/>
            <person name="Garbe J."/>
        </authorList>
    </citation>
    <scope>NUCLEOTIDE SEQUENCE</scope>
    <source>
        <strain evidence="2">Duluth1</strain>
        <tissue evidence="2">Whole animal</tissue>
    </source>
</reference>
<accession>A0A9D4CNF5</accession>
<evidence type="ECO:0000313" key="2">
    <source>
        <dbReference type="EMBL" id="KAH3727341.1"/>
    </source>
</evidence>
<keyword evidence="1" id="KW-0812">Transmembrane</keyword>
<organism evidence="2 3">
    <name type="scientific">Dreissena polymorpha</name>
    <name type="common">Zebra mussel</name>
    <name type="synonym">Mytilus polymorpha</name>
    <dbReference type="NCBI Taxonomy" id="45954"/>
    <lineage>
        <taxon>Eukaryota</taxon>
        <taxon>Metazoa</taxon>
        <taxon>Spiralia</taxon>
        <taxon>Lophotrochozoa</taxon>
        <taxon>Mollusca</taxon>
        <taxon>Bivalvia</taxon>
        <taxon>Autobranchia</taxon>
        <taxon>Heteroconchia</taxon>
        <taxon>Euheterodonta</taxon>
        <taxon>Imparidentia</taxon>
        <taxon>Neoheterodontei</taxon>
        <taxon>Myida</taxon>
        <taxon>Dreissenoidea</taxon>
        <taxon>Dreissenidae</taxon>
        <taxon>Dreissena</taxon>
    </lineage>
</organism>
<feature type="transmembrane region" description="Helical" evidence="1">
    <location>
        <begin position="21"/>
        <end position="43"/>
    </location>
</feature>
<sequence length="96" mass="10543">MVVSMVYYGLSLNVGNLNGDIYVNFAINSTMELGAYVMCLLLLNRVGRKSLHASTMILGGVACLSTIFTVLYAEQCKCRGMNLVTDRQRLCIGQNI</sequence>
<evidence type="ECO:0000256" key="1">
    <source>
        <dbReference type="SAM" id="Phobius"/>
    </source>
</evidence>
<feature type="transmembrane region" description="Helical" evidence="1">
    <location>
        <begin position="55"/>
        <end position="73"/>
    </location>
</feature>
<proteinExistence type="predicted"/>
<evidence type="ECO:0000313" key="3">
    <source>
        <dbReference type="Proteomes" id="UP000828390"/>
    </source>
</evidence>
<name>A0A9D4CNF5_DREPO</name>
<keyword evidence="3" id="KW-1185">Reference proteome</keyword>
<dbReference type="InterPro" id="IPR036259">
    <property type="entry name" value="MFS_trans_sf"/>
</dbReference>
<gene>
    <name evidence="2" type="ORF">DPMN_053274</name>
</gene>
<reference evidence="2" key="1">
    <citation type="journal article" date="2019" name="bioRxiv">
        <title>The Genome of the Zebra Mussel, Dreissena polymorpha: A Resource for Invasive Species Research.</title>
        <authorList>
            <person name="McCartney M.A."/>
            <person name="Auch B."/>
            <person name="Kono T."/>
            <person name="Mallez S."/>
            <person name="Zhang Y."/>
            <person name="Obille A."/>
            <person name="Becker A."/>
            <person name="Abrahante J.E."/>
            <person name="Garbe J."/>
            <person name="Badalamenti J.P."/>
            <person name="Herman A."/>
            <person name="Mangelson H."/>
            <person name="Liachko I."/>
            <person name="Sullivan S."/>
            <person name="Sone E.D."/>
            <person name="Koren S."/>
            <person name="Silverstein K.A.T."/>
            <person name="Beckman K.B."/>
            <person name="Gohl D.M."/>
        </authorList>
    </citation>
    <scope>NUCLEOTIDE SEQUENCE</scope>
    <source>
        <strain evidence="2">Duluth1</strain>
        <tissue evidence="2">Whole animal</tissue>
    </source>
</reference>
<protein>
    <submittedName>
        <fullName evidence="2">Uncharacterized protein</fullName>
    </submittedName>
</protein>
<dbReference type="Proteomes" id="UP000828390">
    <property type="component" value="Unassembled WGS sequence"/>
</dbReference>
<dbReference type="Gene3D" id="1.20.1250.20">
    <property type="entry name" value="MFS general substrate transporter like domains"/>
    <property type="match status" value="1"/>
</dbReference>
<dbReference type="EMBL" id="JAIWYP010000012">
    <property type="protein sequence ID" value="KAH3727341.1"/>
    <property type="molecule type" value="Genomic_DNA"/>
</dbReference>
<keyword evidence="1" id="KW-0472">Membrane</keyword>
<keyword evidence="1" id="KW-1133">Transmembrane helix</keyword>